<comment type="caution">
    <text evidence="1">The sequence shown here is derived from an EMBL/GenBank/DDBJ whole genome shotgun (WGS) entry which is preliminary data.</text>
</comment>
<gene>
    <name evidence="1" type="ORF">LEP1GSC125_0086</name>
</gene>
<protein>
    <submittedName>
        <fullName evidence="1">Uncharacterized protein</fullName>
    </submittedName>
</protein>
<reference evidence="1 2" key="1">
    <citation type="journal article" date="2014" name="Int. J. Syst. Evol. Microbiol.">
        <title>Leptospira mayottensis sp. nov., a pathogenic species of the genus Leptospira isolated from humans.</title>
        <authorList>
            <person name="Bourhy P."/>
            <person name="Collet L."/>
            <person name="Brisse S."/>
            <person name="Picardeau M."/>
        </authorList>
    </citation>
    <scope>NUCLEOTIDE SEQUENCE [LARGE SCALE GENOMIC DNA]</scope>
    <source>
        <strain evidence="1 2">200901122</strain>
    </source>
</reference>
<accession>A0AA87SXX4</accession>
<dbReference type="InterPro" id="IPR058263">
    <property type="entry name" value="DUF7957"/>
</dbReference>
<dbReference type="EMBL" id="AKWM02000011">
    <property type="protein sequence ID" value="EKS01684.1"/>
    <property type="molecule type" value="Genomic_DNA"/>
</dbReference>
<proteinExistence type="predicted"/>
<dbReference type="Proteomes" id="UP000001343">
    <property type="component" value="Unassembled WGS sequence"/>
</dbReference>
<dbReference type="AlphaFoldDB" id="A0AA87SXX4"/>
<organism evidence="1 2">
    <name type="scientific">Leptospira mayottensis 200901122</name>
    <dbReference type="NCBI Taxonomy" id="1193010"/>
    <lineage>
        <taxon>Bacteria</taxon>
        <taxon>Pseudomonadati</taxon>
        <taxon>Spirochaetota</taxon>
        <taxon>Spirochaetia</taxon>
        <taxon>Leptospirales</taxon>
        <taxon>Leptospiraceae</taxon>
        <taxon>Leptospira</taxon>
    </lineage>
</organism>
<evidence type="ECO:0000313" key="1">
    <source>
        <dbReference type="EMBL" id="EKS01684.1"/>
    </source>
</evidence>
<dbReference type="RefSeq" id="WP_002745295.1">
    <property type="nucleotide sequence ID" value="NZ_AKWM02000011.1"/>
</dbReference>
<sequence length="99" mass="11681">MKEYIQKTIKLENGDRVILYDSDKIKGKIPVFEFNRNVIKVDKNDVILWRIKVPGKDDWEAPFLKIKLRQGKLIAYHWAGGEFEVNLEDGSIKLIQEHR</sequence>
<dbReference type="Pfam" id="PF25857">
    <property type="entry name" value="DUF7957"/>
    <property type="match status" value="1"/>
</dbReference>
<evidence type="ECO:0000313" key="2">
    <source>
        <dbReference type="Proteomes" id="UP000001343"/>
    </source>
</evidence>
<name>A0AA87SXX4_9LEPT</name>